<accession>A0A4S5C6I3</accession>
<reference evidence="2 3" key="1">
    <citation type="submission" date="2019-04" db="EMBL/GenBank/DDBJ databases">
        <title>Draft genome sequences for three unisolated Alnus-infective Frankia Sp+ strains, AgTrS, AiOr and AvVan, the first sequenced Frankia strains able to sporulate in-planta.</title>
        <authorList>
            <person name="Bethencourt L."/>
            <person name="Vautrin F."/>
            <person name="Taib N."/>
            <person name="Dubost A."/>
            <person name="Castro-Garcia L."/>
            <person name="Imbaud O."/>
            <person name="Abrouk D."/>
            <person name="Fournier P."/>
            <person name="Briolay J."/>
            <person name="Nguyen A."/>
            <person name="Normand P."/>
            <person name="Fernandez M.P."/>
            <person name="Brochier-Armanet C."/>
            <person name="Herrera-Belaroussi A."/>
        </authorList>
    </citation>
    <scope>NUCLEOTIDE SEQUENCE [LARGE SCALE GENOMIC DNA]</scope>
    <source>
        <strain evidence="2 3">AvVan</strain>
    </source>
</reference>
<organism evidence="2 3">
    <name type="scientific">Candidatus Frankia alpina</name>
    <dbReference type="NCBI Taxonomy" id="2699483"/>
    <lineage>
        <taxon>Bacteria</taxon>
        <taxon>Bacillati</taxon>
        <taxon>Actinomycetota</taxon>
        <taxon>Actinomycetes</taxon>
        <taxon>Frankiales</taxon>
        <taxon>Frankiaceae</taxon>
        <taxon>Frankia</taxon>
    </lineage>
</organism>
<proteinExistence type="predicted"/>
<comment type="caution">
    <text evidence="2">The sequence shown here is derived from an EMBL/GenBank/DDBJ whole genome shotgun (WGS) entry which is preliminary data.</text>
</comment>
<evidence type="ECO:0000313" key="3">
    <source>
        <dbReference type="Proteomes" id="UP000305282"/>
    </source>
</evidence>
<evidence type="ECO:0000313" key="2">
    <source>
        <dbReference type="EMBL" id="THJ39305.1"/>
    </source>
</evidence>
<dbReference type="SUPFAM" id="SSF46955">
    <property type="entry name" value="Putative DNA-binding domain"/>
    <property type="match status" value="1"/>
</dbReference>
<keyword evidence="3" id="KW-1185">Reference proteome</keyword>
<name>A0A4S5C6I3_9ACTN</name>
<dbReference type="AlphaFoldDB" id="A0A4S5C6I3"/>
<sequence length="96" mass="10772">MKKSIDDFEPLLDYTDIAELAGVSVEAIRGYRWKGMLPDPDVQTAPRRPRWKPSTVRAWLESRPGRGARTDLQRKREQAEVGEGSPEEGEPPVAVA</sequence>
<gene>
    <name evidence="2" type="ORF">E7Y31_20645</name>
</gene>
<feature type="compositionally biased region" description="Basic and acidic residues" evidence="1">
    <location>
        <begin position="68"/>
        <end position="79"/>
    </location>
</feature>
<dbReference type="EMBL" id="SSXH01000773">
    <property type="protein sequence ID" value="THJ39305.1"/>
    <property type="molecule type" value="Genomic_DNA"/>
</dbReference>
<evidence type="ECO:0000256" key="1">
    <source>
        <dbReference type="SAM" id="MobiDB-lite"/>
    </source>
</evidence>
<protein>
    <submittedName>
        <fullName evidence="2">MarR family transcriptional regulator</fullName>
    </submittedName>
</protein>
<dbReference type="InterPro" id="IPR009061">
    <property type="entry name" value="DNA-bd_dom_put_sf"/>
</dbReference>
<feature type="region of interest" description="Disordered" evidence="1">
    <location>
        <begin position="58"/>
        <end position="96"/>
    </location>
</feature>
<dbReference type="Proteomes" id="UP000305282">
    <property type="component" value="Unassembled WGS sequence"/>
</dbReference>
<dbReference type="OrthoDB" id="4249747at2"/>